<evidence type="ECO:0000313" key="2">
    <source>
        <dbReference type="EMBL" id="KAK0552140.1"/>
    </source>
</evidence>
<dbReference type="PANTHER" id="PTHR14911">
    <property type="entry name" value="THUMP DOMAIN-CONTAINING"/>
    <property type="match status" value="1"/>
</dbReference>
<reference evidence="2" key="1">
    <citation type="journal article" date="2023" name="PhytoFront">
        <title>Draft Genome Resources of Seven Strains of Tilletia horrida, Causal Agent of Kernel Smut of Rice.</title>
        <authorList>
            <person name="Khanal S."/>
            <person name="Antony Babu S."/>
            <person name="Zhou X.G."/>
        </authorList>
    </citation>
    <scope>NUCLEOTIDE SEQUENCE</scope>
    <source>
        <strain evidence="2">TX6</strain>
    </source>
</reference>
<dbReference type="InterPro" id="IPR029063">
    <property type="entry name" value="SAM-dependent_MTases_sf"/>
</dbReference>
<keyword evidence="3" id="KW-1185">Reference proteome</keyword>
<dbReference type="AlphaFoldDB" id="A0AAN6GQF6"/>
<dbReference type="GO" id="GO:0030488">
    <property type="term" value="P:tRNA methylation"/>
    <property type="evidence" value="ECO:0007669"/>
    <property type="project" value="TreeGrafter"/>
</dbReference>
<protein>
    <recommendedName>
        <fullName evidence="1">Ribosomal RNA large subunit methyltransferase K/L-like methyltransferase domain-containing protein</fullName>
    </recommendedName>
</protein>
<dbReference type="PANTHER" id="PTHR14911:SF13">
    <property type="entry name" value="TRNA (GUANINE(6)-N2)-METHYLTRANSFERASE THUMP3"/>
    <property type="match status" value="1"/>
</dbReference>
<dbReference type="GO" id="GO:0043527">
    <property type="term" value="C:tRNA methyltransferase complex"/>
    <property type="evidence" value="ECO:0007669"/>
    <property type="project" value="UniProtKB-ARBA"/>
</dbReference>
<feature type="non-terminal residue" evidence="2">
    <location>
        <position position="575"/>
    </location>
</feature>
<comment type="caution">
    <text evidence="2">The sequence shown here is derived from an EMBL/GenBank/DDBJ whole genome shotgun (WGS) entry which is preliminary data.</text>
</comment>
<organism evidence="2 3">
    <name type="scientific">Tilletia horrida</name>
    <dbReference type="NCBI Taxonomy" id="155126"/>
    <lineage>
        <taxon>Eukaryota</taxon>
        <taxon>Fungi</taxon>
        <taxon>Dikarya</taxon>
        <taxon>Basidiomycota</taxon>
        <taxon>Ustilaginomycotina</taxon>
        <taxon>Exobasidiomycetes</taxon>
        <taxon>Tilletiales</taxon>
        <taxon>Tilletiaceae</taxon>
        <taxon>Tilletia</taxon>
    </lineage>
</organism>
<name>A0AAN6GQF6_9BASI</name>
<evidence type="ECO:0000313" key="3">
    <source>
        <dbReference type="Proteomes" id="UP001176517"/>
    </source>
</evidence>
<sequence length="575" mass="62893">MVARAEVRAVADVPVSSHAWPTWTQSILDSSSASVVVEVFHGLEDTVQRELRLLLGQSAAHVQTKTAPGCAHILIEGGGASAASNSPNAASVATALHLLCRLPTVRASYLLIHHSGLPQALLDALHDEVSTSGAKEAKNALRKQPLQKSNLNPKPFLFSDEPIQTPWTINEEELLRFIKRVWDEAQVSNALSAALGAWTKIFQVASGAKSKDQGELGGTQEPRSFRLTFERGQYLFPRLRGCDVEKEAADLAWRWLNNSTERSSWKVDLRNPDLDITLKMVPSLWAEQKESRQFNVPGSLAVLFRLPVPPPDLIPLHRRNLSLLNDVPNSTALLRYRAAALSLTATLPICAYGIQESSANVVSILEPCCGTGGLAVELAAALQSRRIPTTDSARYTPIRIYACDVDARLAQRAAEVFRQSGFAVQNISSTPDSSDKGAATISAGSSISLISDQVDSSKPSELAAFVHGPKSVDLIMTDLPWGYRVSAQRKLIALYTSLLTSFSHVLKEGAYCYLVAASPNVFFQALRQHQEHRREASADRYLQMVSSDADREGHHQTIPRGQERTVLREIQIGYS</sequence>
<dbReference type="InterPro" id="IPR000241">
    <property type="entry name" value="RlmKL-like_Mtase"/>
</dbReference>
<gene>
    <name evidence="2" type="ORF">OC846_002991</name>
</gene>
<dbReference type="Pfam" id="PF01170">
    <property type="entry name" value="UPF0020"/>
    <property type="match status" value="1"/>
</dbReference>
<dbReference type="SUPFAM" id="SSF53335">
    <property type="entry name" value="S-adenosyl-L-methionine-dependent methyltransferases"/>
    <property type="match status" value="1"/>
</dbReference>
<evidence type="ECO:0000259" key="1">
    <source>
        <dbReference type="Pfam" id="PF01170"/>
    </source>
</evidence>
<dbReference type="GO" id="GO:0016423">
    <property type="term" value="F:tRNA (guanine) methyltransferase activity"/>
    <property type="evidence" value="ECO:0007669"/>
    <property type="project" value="TreeGrafter"/>
</dbReference>
<dbReference type="Proteomes" id="UP001176517">
    <property type="component" value="Unassembled WGS sequence"/>
</dbReference>
<dbReference type="Gene3D" id="3.40.50.150">
    <property type="entry name" value="Vaccinia Virus protein VP39"/>
    <property type="match status" value="1"/>
</dbReference>
<dbReference type="CDD" id="cd02440">
    <property type="entry name" value="AdoMet_MTases"/>
    <property type="match status" value="1"/>
</dbReference>
<accession>A0AAN6GQF6</accession>
<feature type="domain" description="Ribosomal RNA large subunit methyltransferase K/L-like methyltransferase" evidence="1">
    <location>
        <begin position="363"/>
        <end position="533"/>
    </location>
</feature>
<proteinExistence type="predicted"/>
<dbReference type="EMBL" id="JAPDMZ010000067">
    <property type="protein sequence ID" value="KAK0552140.1"/>
    <property type="molecule type" value="Genomic_DNA"/>
</dbReference>